<dbReference type="Pfam" id="PF00072">
    <property type="entry name" value="Response_reg"/>
    <property type="match status" value="1"/>
</dbReference>
<dbReference type="GO" id="GO:0032993">
    <property type="term" value="C:protein-DNA complex"/>
    <property type="evidence" value="ECO:0007669"/>
    <property type="project" value="TreeGrafter"/>
</dbReference>
<dbReference type="Pfam" id="PF00486">
    <property type="entry name" value="Trans_reg_C"/>
    <property type="match status" value="1"/>
</dbReference>
<dbReference type="GO" id="GO:0000156">
    <property type="term" value="F:phosphorelay response regulator activity"/>
    <property type="evidence" value="ECO:0007669"/>
    <property type="project" value="TreeGrafter"/>
</dbReference>
<evidence type="ECO:0000259" key="7">
    <source>
        <dbReference type="PROSITE" id="PS51755"/>
    </source>
</evidence>
<dbReference type="InterPro" id="IPR001789">
    <property type="entry name" value="Sig_transdc_resp-reg_receiver"/>
</dbReference>
<keyword evidence="3 5" id="KW-0238">DNA-binding</keyword>
<evidence type="ECO:0000256" key="3">
    <source>
        <dbReference type="ARBA" id="ARBA00023125"/>
    </source>
</evidence>
<dbReference type="InterPro" id="IPR001867">
    <property type="entry name" value="OmpR/PhoB-type_DNA-bd"/>
</dbReference>
<dbReference type="GO" id="GO:0006355">
    <property type="term" value="P:regulation of DNA-templated transcription"/>
    <property type="evidence" value="ECO:0007669"/>
    <property type="project" value="InterPro"/>
</dbReference>
<dbReference type="PANTHER" id="PTHR48111">
    <property type="entry name" value="REGULATOR OF RPOS"/>
    <property type="match status" value="1"/>
</dbReference>
<dbReference type="InterPro" id="IPR039420">
    <property type="entry name" value="WalR-like"/>
</dbReference>
<feature type="domain" description="Response regulatory" evidence="6">
    <location>
        <begin position="3"/>
        <end position="117"/>
    </location>
</feature>
<gene>
    <name evidence="8" type="ORF">G3O08_14005</name>
</gene>
<dbReference type="GO" id="GO:0000976">
    <property type="term" value="F:transcription cis-regulatory region binding"/>
    <property type="evidence" value="ECO:0007669"/>
    <property type="project" value="TreeGrafter"/>
</dbReference>
<dbReference type="EMBL" id="JAAGVY010000029">
    <property type="protein sequence ID" value="NEN24618.1"/>
    <property type="molecule type" value="Genomic_DNA"/>
</dbReference>
<keyword evidence="2" id="KW-0902">Two-component regulatory system</keyword>
<feature type="modified residue" description="4-aspartylphosphate" evidence="4">
    <location>
        <position position="52"/>
    </location>
</feature>
<sequence>MNKILLVEDDKSFGYVLSEYLMLKAYSVIWKESAKEAMESLNSTFFDLVILDINLKQDSGYAIAKAIIDQRLNTPFIFLTARDMKIDQLKGYKLGAEEYVTKPIDEEILLAKIEVILTRKAPIESRLKELTFHTIRLNCTGRVLHCGEAFFQLTERECLLMECFLAHPQSLVERNYILLKLWESKDEFSRNSMDVYISRLRRYLASGNAIIRNVHGKGFVFELVDD</sequence>
<dbReference type="InterPro" id="IPR011006">
    <property type="entry name" value="CheY-like_superfamily"/>
</dbReference>
<dbReference type="CDD" id="cd17574">
    <property type="entry name" value="REC_OmpR"/>
    <property type="match status" value="1"/>
</dbReference>
<dbReference type="Proteomes" id="UP000486602">
    <property type="component" value="Unassembled WGS sequence"/>
</dbReference>
<evidence type="ECO:0000256" key="4">
    <source>
        <dbReference type="PROSITE-ProRule" id="PRU00169"/>
    </source>
</evidence>
<dbReference type="SUPFAM" id="SSF52172">
    <property type="entry name" value="CheY-like"/>
    <property type="match status" value="1"/>
</dbReference>
<feature type="DNA-binding region" description="OmpR/PhoB-type" evidence="5">
    <location>
        <begin position="127"/>
        <end position="223"/>
    </location>
</feature>
<evidence type="ECO:0000259" key="6">
    <source>
        <dbReference type="PROSITE" id="PS50110"/>
    </source>
</evidence>
<dbReference type="CDD" id="cd00383">
    <property type="entry name" value="trans_reg_C"/>
    <property type="match status" value="1"/>
</dbReference>
<dbReference type="PANTHER" id="PTHR48111:SF40">
    <property type="entry name" value="PHOSPHATE REGULON TRANSCRIPTIONAL REGULATORY PROTEIN PHOB"/>
    <property type="match status" value="1"/>
</dbReference>
<evidence type="ECO:0000313" key="8">
    <source>
        <dbReference type="EMBL" id="NEN24618.1"/>
    </source>
</evidence>
<proteinExistence type="predicted"/>
<name>A0A7K3WSV7_9FLAO</name>
<dbReference type="SMART" id="SM00862">
    <property type="entry name" value="Trans_reg_C"/>
    <property type="match status" value="1"/>
</dbReference>
<evidence type="ECO:0000313" key="9">
    <source>
        <dbReference type="Proteomes" id="UP000486602"/>
    </source>
</evidence>
<evidence type="ECO:0000256" key="2">
    <source>
        <dbReference type="ARBA" id="ARBA00023012"/>
    </source>
</evidence>
<evidence type="ECO:0000256" key="5">
    <source>
        <dbReference type="PROSITE-ProRule" id="PRU01091"/>
    </source>
</evidence>
<organism evidence="8 9">
    <name type="scientific">Cryomorpha ignava</name>
    <dbReference type="NCBI Taxonomy" id="101383"/>
    <lineage>
        <taxon>Bacteria</taxon>
        <taxon>Pseudomonadati</taxon>
        <taxon>Bacteroidota</taxon>
        <taxon>Flavobacteriia</taxon>
        <taxon>Flavobacteriales</taxon>
        <taxon>Cryomorphaceae</taxon>
        <taxon>Cryomorpha</taxon>
    </lineage>
</organism>
<dbReference type="Gene3D" id="1.10.10.10">
    <property type="entry name" value="Winged helix-like DNA-binding domain superfamily/Winged helix DNA-binding domain"/>
    <property type="match status" value="1"/>
</dbReference>
<dbReference type="AlphaFoldDB" id="A0A7K3WSV7"/>
<dbReference type="PROSITE" id="PS51755">
    <property type="entry name" value="OMPR_PHOB"/>
    <property type="match status" value="1"/>
</dbReference>
<dbReference type="GO" id="GO:0005829">
    <property type="term" value="C:cytosol"/>
    <property type="evidence" value="ECO:0007669"/>
    <property type="project" value="TreeGrafter"/>
</dbReference>
<evidence type="ECO:0000256" key="1">
    <source>
        <dbReference type="ARBA" id="ARBA00022553"/>
    </source>
</evidence>
<dbReference type="Gene3D" id="3.40.50.2300">
    <property type="match status" value="1"/>
</dbReference>
<dbReference type="InterPro" id="IPR036388">
    <property type="entry name" value="WH-like_DNA-bd_sf"/>
</dbReference>
<keyword evidence="9" id="KW-1185">Reference proteome</keyword>
<dbReference type="SMART" id="SM00448">
    <property type="entry name" value="REC"/>
    <property type="match status" value="1"/>
</dbReference>
<dbReference type="RefSeq" id="WP_163286012.1">
    <property type="nucleotide sequence ID" value="NZ_JAAGVY010000029.1"/>
</dbReference>
<protein>
    <submittedName>
        <fullName evidence="8">Response regulator transcription factor</fullName>
    </submittedName>
</protein>
<keyword evidence="1 4" id="KW-0597">Phosphoprotein</keyword>
<dbReference type="PROSITE" id="PS50110">
    <property type="entry name" value="RESPONSE_REGULATORY"/>
    <property type="match status" value="1"/>
</dbReference>
<accession>A0A7K3WSV7</accession>
<reference evidence="8 9" key="1">
    <citation type="submission" date="2020-02" db="EMBL/GenBank/DDBJ databases">
        <title>Out from the shadows clarifying the taxonomy of the family Cryomorphaceae and related taxa by utilizing the GTDB taxonomic framework.</title>
        <authorList>
            <person name="Bowman J.P."/>
        </authorList>
    </citation>
    <scope>NUCLEOTIDE SEQUENCE [LARGE SCALE GENOMIC DNA]</scope>
    <source>
        <strain evidence="8 9">QSSC 1-22</strain>
    </source>
</reference>
<comment type="caution">
    <text evidence="8">The sequence shown here is derived from an EMBL/GenBank/DDBJ whole genome shotgun (WGS) entry which is preliminary data.</text>
</comment>
<feature type="domain" description="OmpR/PhoB-type" evidence="7">
    <location>
        <begin position="127"/>
        <end position="223"/>
    </location>
</feature>